<dbReference type="Pfam" id="PF07494">
    <property type="entry name" value="Reg_prop"/>
    <property type="match status" value="1"/>
</dbReference>
<evidence type="ECO:0000256" key="4">
    <source>
        <dbReference type="SAM" id="Phobius"/>
    </source>
</evidence>
<dbReference type="Proteomes" id="UP000557392">
    <property type="component" value="Unassembled WGS sequence"/>
</dbReference>
<dbReference type="GO" id="GO:0016020">
    <property type="term" value="C:membrane"/>
    <property type="evidence" value="ECO:0007669"/>
    <property type="project" value="InterPro"/>
</dbReference>
<feature type="domain" description="Histidine kinase" evidence="6">
    <location>
        <begin position="914"/>
        <end position="1007"/>
    </location>
</feature>
<dbReference type="PANTHER" id="PTHR24421:SF62">
    <property type="entry name" value="SENSORY TRANSDUCTION HISTIDINE KINASE"/>
    <property type="match status" value="1"/>
</dbReference>
<name>A0A7W6NW16_9SPHN</name>
<evidence type="ECO:0000256" key="5">
    <source>
        <dbReference type="SAM" id="SignalP"/>
    </source>
</evidence>
<dbReference type="Pfam" id="PF07730">
    <property type="entry name" value="HisKA_3"/>
    <property type="match status" value="1"/>
</dbReference>
<evidence type="ECO:0000259" key="6">
    <source>
        <dbReference type="PROSITE" id="PS50109"/>
    </source>
</evidence>
<evidence type="ECO:0000313" key="8">
    <source>
        <dbReference type="Proteomes" id="UP000557392"/>
    </source>
</evidence>
<keyword evidence="4" id="KW-1133">Transmembrane helix</keyword>
<keyword evidence="8" id="KW-1185">Reference proteome</keyword>
<keyword evidence="1" id="KW-0808">Transferase</keyword>
<dbReference type="InterPro" id="IPR050482">
    <property type="entry name" value="Sensor_HK_TwoCompSys"/>
</dbReference>
<dbReference type="InterPro" id="IPR011110">
    <property type="entry name" value="Reg_prop"/>
</dbReference>
<dbReference type="GO" id="GO:0046983">
    <property type="term" value="F:protein dimerization activity"/>
    <property type="evidence" value="ECO:0007669"/>
    <property type="project" value="InterPro"/>
</dbReference>
<dbReference type="Gene3D" id="2.60.40.10">
    <property type="entry name" value="Immunoglobulins"/>
    <property type="match status" value="1"/>
</dbReference>
<evidence type="ECO:0000313" key="7">
    <source>
        <dbReference type="EMBL" id="MBB4098659.1"/>
    </source>
</evidence>
<dbReference type="Gene3D" id="2.130.10.10">
    <property type="entry name" value="YVTN repeat-like/Quinoprotein amine dehydrogenase"/>
    <property type="match status" value="3"/>
</dbReference>
<comment type="caution">
    <text evidence="7">The sequence shown here is derived from an EMBL/GenBank/DDBJ whole genome shotgun (WGS) entry which is preliminary data.</text>
</comment>
<protein>
    <submittedName>
        <fullName evidence="7">Signal transduction histidine kinase/ligand-binding sensor domain-containing protein</fullName>
    </submittedName>
</protein>
<dbReference type="AlphaFoldDB" id="A0A7W6NW16"/>
<dbReference type="EMBL" id="JACIEH010000002">
    <property type="protein sequence ID" value="MBB4098659.1"/>
    <property type="molecule type" value="Genomic_DNA"/>
</dbReference>
<dbReference type="InterPro" id="IPR005467">
    <property type="entry name" value="His_kinase_dom"/>
</dbReference>
<evidence type="ECO:0000256" key="3">
    <source>
        <dbReference type="ARBA" id="ARBA00023012"/>
    </source>
</evidence>
<dbReference type="InterPro" id="IPR013783">
    <property type="entry name" value="Ig-like_fold"/>
</dbReference>
<dbReference type="Gene3D" id="1.20.5.1930">
    <property type="match status" value="1"/>
</dbReference>
<dbReference type="InterPro" id="IPR003594">
    <property type="entry name" value="HATPase_dom"/>
</dbReference>
<keyword evidence="4" id="KW-0812">Transmembrane</keyword>
<dbReference type="InterPro" id="IPR015943">
    <property type="entry name" value="WD40/YVTN_repeat-like_dom_sf"/>
</dbReference>
<dbReference type="InterPro" id="IPR011712">
    <property type="entry name" value="Sig_transdc_His_kin_sub3_dim/P"/>
</dbReference>
<keyword evidence="4" id="KW-0472">Membrane</keyword>
<dbReference type="Pfam" id="PF02518">
    <property type="entry name" value="HATPase_c"/>
    <property type="match status" value="1"/>
</dbReference>
<organism evidence="7 8">
    <name type="scientific">Sphingomonas kyeonggiensis</name>
    <dbReference type="NCBI Taxonomy" id="1268553"/>
    <lineage>
        <taxon>Bacteria</taxon>
        <taxon>Pseudomonadati</taxon>
        <taxon>Pseudomonadota</taxon>
        <taxon>Alphaproteobacteria</taxon>
        <taxon>Sphingomonadales</taxon>
        <taxon>Sphingomonadaceae</taxon>
        <taxon>Sphingomonas</taxon>
    </lineage>
</organism>
<dbReference type="GO" id="GO:0000155">
    <property type="term" value="F:phosphorelay sensor kinase activity"/>
    <property type="evidence" value="ECO:0007669"/>
    <property type="project" value="InterPro"/>
</dbReference>
<accession>A0A7W6NW16</accession>
<keyword evidence="2 7" id="KW-0418">Kinase</keyword>
<dbReference type="SMART" id="SM00387">
    <property type="entry name" value="HATPase_c"/>
    <property type="match status" value="1"/>
</dbReference>
<dbReference type="RefSeq" id="WP_183997629.1">
    <property type="nucleotide sequence ID" value="NZ_JACIEH010000002.1"/>
</dbReference>
<dbReference type="PROSITE" id="PS50109">
    <property type="entry name" value="HIS_KIN"/>
    <property type="match status" value="1"/>
</dbReference>
<keyword evidence="5" id="KW-0732">Signal</keyword>
<evidence type="ECO:0000256" key="2">
    <source>
        <dbReference type="ARBA" id="ARBA00022777"/>
    </source>
</evidence>
<feature type="transmembrane region" description="Helical" evidence="4">
    <location>
        <begin position="769"/>
        <end position="788"/>
    </location>
</feature>
<feature type="signal peptide" evidence="5">
    <location>
        <begin position="1"/>
        <end position="24"/>
    </location>
</feature>
<dbReference type="InterPro" id="IPR011123">
    <property type="entry name" value="Y_Y_Y"/>
</dbReference>
<dbReference type="PANTHER" id="PTHR24421">
    <property type="entry name" value="NITRATE/NITRITE SENSOR PROTEIN NARX-RELATED"/>
    <property type="match status" value="1"/>
</dbReference>
<reference evidence="7 8" key="1">
    <citation type="submission" date="2020-08" db="EMBL/GenBank/DDBJ databases">
        <title>Genomic Encyclopedia of Type Strains, Phase IV (KMG-IV): sequencing the most valuable type-strain genomes for metagenomic binning, comparative biology and taxonomic classification.</title>
        <authorList>
            <person name="Goeker M."/>
        </authorList>
    </citation>
    <scope>NUCLEOTIDE SEQUENCE [LARGE SCALE GENOMIC DNA]</scope>
    <source>
        <strain evidence="7 8">DSM 101806</strain>
    </source>
</reference>
<gene>
    <name evidence="7" type="ORF">GGR46_002223</name>
</gene>
<feature type="chain" id="PRO_5030770066" evidence="5">
    <location>
        <begin position="25"/>
        <end position="1033"/>
    </location>
</feature>
<keyword evidence="3" id="KW-0902">Two-component regulatory system</keyword>
<dbReference type="InterPro" id="IPR036890">
    <property type="entry name" value="HATPase_C_sf"/>
</dbReference>
<dbReference type="CDD" id="cd16917">
    <property type="entry name" value="HATPase_UhpB-NarQ-NarX-like"/>
    <property type="match status" value="1"/>
</dbReference>
<proteinExistence type="predicted"/>
<dbReference type="SUPFAM" id="SSF55874">
    <property type="entry name" value="ATPase domain of HSP90 chaperone/DNA topoisomerase II/histidine kinase"/>
    <property type="match status" value="1"/>
</dbReference>
<dbReference type="Pfam" id="PF07495">
    <property type="entry name" value="Y_Y_Y"/>
    <property type="match status" value="1"/>
</dbReference>
<dbReference type="Gene3D" id="3.30.565.10">
    <property type="entry name" value="Histidine kinase-like ATPase, C-terminal domain"/>
    <property type="match status" value="1"/>
</dbReference>
<dbReference type="SUPFAM" id="SSF63829">
    <property type="entry name" value="Calcium-dependent phosphotriesterase"/>
    <property type="match status" value="3"/>
</dbReference>
<evidence type="ECO:0000256" key="1">
    <source>
        <dbReference type="ARBA" id="ARBA00022679"/>
    </source>
</evidence>
<sequence>MQLIRGLPVLAALVAALLLQPVDAAPADAPRLIAHYTHQRWSEESDAPRPVVALAQDRRGYLWIAANAGLFRFDGIRFEPMSAGIDLAVHGPPSAILVRRNGDVWTSFERSGRFAVYREGRLRFLDAPPSPDRVLSMQEAADGTIWVMTERMGLPLLRFRNGRWASFGSEAGAPVDNPFSLVVTRDGTAWISFSGEVMRLGPDASRFESVRKDFRALGRLSLDPEERVWISDRHGSYPLTGPGGRGKPPALRHPYATDNAEIRGWPRFDREGNLWIATYYDGLQRVRRPDPRGAATPAEAQARVERFTAHDGLSSNAATQIFQDAEGNVWAGTENGLDRFWPATLRYEPQLAQPAAFGDLLLRGSDGSVYIGQAATVYRVRPGGLPEPILRTPDNEPRTLCEAPDRSIWIGLSKSVGPAPAPSKPVMIWKDGSLRPGPRVPLNYVVYDCAFDAHGDFWVTGWLGGMARLHDGRWQRVTVPAGQPFAPRSMTADSQGRILVHWSDGVLGRLDGLARRSFRIPFGSHGTGDIALFPQPGAVFVASEFGVARLRDDRFQGISARRVPMFGGVNGMTRGTAGETWLASPGGILRIRTADLDRAFAQPGWTPPMQVFGAADGLRSRPHSHSRNAIVQGGDGRLWIATQTGTLWLDPKDVKRSLAPPRVAVGALVADQVYRDPTNVTLPAGRSNVQIDFAVLNFSNQHATQVRYRIEGQDSEWVDPGTRRQAFYTNLAPGTYRFRLIAATDNGAWNEAGATVEFTIPPTFVQSKWFLALCAAIVLALLWLAYRLRMAQVAGRIRARLEERMGERERIARELHDTLLQSVQGLVLRFQSVANKMPPEGPARGQLEAALARADEIIADGRDRVQGLRGAGDKGDLPELLKERAVAAGFDPAIGVRIVVEGRQRPVDPLVAVELGRIVDEALFNVHRHANAGAVEIVIRFSKRQLGVEIRDDGVGIPAEIVARGHKPGHFGLIGMRERAERIGCSFSIDSRPGMGCAVTMTLPARLAFADHAPGRRRFFSRLFRKRNHDHAA</sequence>